<name>A0A6J7PRF2_9ZZZZ</name>
<dbReference type="InterPro" id="IPR023296">
    <property type="entry name" value="Glyco_hydro_beta-prop_sf"/>
</dbReference>
<dbReference type="AlphaFoldDB" id="A0A6J7PRF2"/>
<organism evidence="1">
    <name type="scientific">freshwater metagenome</name>
    <dbReference type="NCBI Taxonomy" id="449393"/>
    <lineage>
        <taxon>unclassified sequences</taxon>
        <taxon>metagenomes</taxon>
        <taxon>ecological metagenomes</taxon>
    </lineage>
</organism>
<dbReference type="EMBL" id="CAFBPD010000095">
    <property type="protein sequence ID" value="CAB5006099.1"/>
    <property type="molecule type" value="Genomic_DNA"/>
</dbReference>
<evidence type="ECO:0000313" key="1">
    <source>
        <dbReference type="EMBL" id="CAB5006099.1"/>
    </source>
</evidence>
<gene>
    <name evidence="1" type="ORF">UFOPK4061_00634</name>
</gene>
<proteinExistence type="predicted"/>
<protein>
    <submittedName>
        <fullName evidence="1">Unannotated protein</fullName>
    </submittedName>
</protein>
<sequence length="348" mass="36272">MATLTPIRAALALSLSAALVTAGIPSASAADILSATPSTIAGATLAVTAPTASSPPGVSPDVYFDEATGTYYLYTTNMPTKAYTSTDGTNWTEAAGAQLPQGFDWSVVKMGPSDYRMYYAGIMPNSPAVVKCTNMKKALFYATSTDLLRWTPQPGPLLDDVGCGVPHVLRKPDGTFLLYYNTITTQHGVHIATSNDGLSWTPLSGLVANDPELVDPAPLMMPDGTYLMVGSTTGGGRGAQELQILSSPNGIDWSLRSKALLAVPGVSVLDPSLKLINGQLRVWFGYAPGMDHNNSKIASGILTLGSAPATTSAKPGSACTKAGAKAKFQGKALVCKKTKGKLIWVRVG</sequence>
<reference evidence="1" key="1">
    <citation type="submission" date="2020-05" db="EMBL/GenBank/DDBJ databases">
        <authorList>
            <person name="Chiriac C."/>
            <person name="Salcher M."/>
            <person name="Ghai R."/>
            <person name="Kavagutti S V."/>
        </authorList>
    </citation>
    <scope>NUCLEOTIDE SEQUENCE</scope>
</reference>
<dbReference type="SUPFAM" id="SSF75005">
    <property type="entry name" value="Arabinanase/levansucrase/invertase"/>
    <property type="match status" value="2"/>
</dbReference>
<accession>A0A6J7PRF2</accession>
<dbReference type="Gene3D" id="2.115.10.20">
    <property type="entry name" value="Glycosyl hydrolase domain, family 43"/>
    <property type="match status" value="1"/>
</dbReference>